<accession>A0AAE3K3M4</accession>
<evidence type="ECO:0000256" key="1">
    <source>
        <dbReference type="ARBA" id="ARBA00004418"/>
    </source>
</evidence>
<evidence type="ECO:0000256" key="2">
    <source>
        <dbReference type="ARBA" id="ARBA00010742"/>
    </source>
</evidence>
<evidence type="ECO:0000313" key="5">
    <source>
        <dbReference type="EMBL" id="MCL9812727.1"/>
    </source>
</evidence>
<sequence>MQNNSTNGLDPRGRERRSGPDHRSGVTASRRRFLAAGSGAALAVTAGCLSTLRDDGDVVTFGTLPIAAVAEIHLAEERGYFEDRGIDLEIERITGAPQAVPQLASGELDVASGSIGASIFNSIAQDVPVQIVADQTQWWENQPSGNRIWVREELYSDGMALSDVEGTPTVAINGEGGSMDYVVGRLLASEGMGWADIEITEMPFPDMIGAMAGGEIDLCSIPDPLGLQVASEANAGQLLYGSEVAPRMQIAGYFYGQPFIEERPAVARRWLEAYLLGVREYYEMGGFPDEELAGIISDAIDVPVGAIRSSIPSLPHKNGFVNVDSIMRQQEYHACRGYVDETVEAEAIVNESILDEALAEVGRLDEAEATPSVANIEEWSESAPAPYPPLGDMTPPSESPTDAICE</sequence>
<reference evidence="5 6" key="1">
    <citation type="journal article" date="2022" name="Syst. Appl. Microbiol.">
        <title>Natronocalculus amylovorans gen. nov., sp. nov., and Natranaeroarchaeum aerophilus sp. nov., dominant culturable amylolytic natronoarchaea from hypersaline soda lakes in southwestern Siberia.</title>
        <authorList>
            <person name="Sorokin D.Y."/>
            <person name="Elcheninov A.G."/>
            <person name="Khizhniak T.V."/>
            <person name="Koenen M."/>
            <person name="Bale N.J."/>
            <person name="Damste J.S.S."/>
            <person name="Kublanov I.V."/>
        </authorList>
    </citation>
    <scope>NUCLEOTIDE SEQUENCE [LARGE SCALE GENOMIC DNA]</scope>
    <source>
        <strain evidence="5 6">AArc-St1-1</strain>
    </source>
</reference>
<dbReference type="Pfam" id="PF13379">
    <property type="entry name" value="NMT1_2"/>
    <property type="match status" value="1"/>
</dbReference>
<feature type="region of interest" description="Disordered" evidence="4">
    <location>
        <begin position="369"/>
        <end position="406"/>
    </location>
</feature>
<evidence type="ECO:0000256" key="3">
    <source>
        <dbReference type="ARBA" id="ARBA00022729"/>
    </source>
</evidence>
<keyword evidence="3" id="KW-0732">Signal</keyword>
<name>A0AAE3K3M4_9EURY</name>
<dbReference type="EMBL" id="JAKRVY010000001">
    <property type="protein sequence ID" value="MCL9812727.1"/>
    <property type="molecule type" value="Genomic_DNA"/>
</dbReference>
<proteinExistence type="inferred from homology"/>
<dbReference type="Proteomes" id="UP001202674">
    <property type="component" value="Unassembled WGS sequence"/>
</dbReference>
<dbReference type="PANTHER" id="PTHR30024:SF47">
    <property type="entry name" value="TAURINE-BINDING PERIPLASMIC PROTEIN"/>
    <property type="match status" value="1"/>
</dbReference>
<feature type="compositionally biased region" description="Basic and acidic residues" evidence="4">
    <location>
        <begin position="11"/>
        <end position="24"/>
    </location>
</feature>
<dbReference type="SUPFAM" id="SSF53850">
    <property type="entry name" value="Periplasmic binding protein-like II"/>
    <property type="match status" value="1"/>
</dbReference>
<dbReference type="InterPro" id="IPR006311">
    <property type="entry name" value="TAT_signal"/>
</dbReference>
<comment type="caution">
    <text evidence="5">The sequence shown here is derived from an EMBL/GenBank/DDBJ whole genome shotgun (WGS) entry which is preliminary data.</text>
</comment>
<comment type="subcellular location">
    <subcellularLocation>
        <location evidence="1">Periplasm</location>
    </subcellularLocation>
</comment>
<dbReference type="PROSITE" id="PS51318">
    <property type="entry name" value="TAT"/>
    <property type="match status" value="1"/>
</dbReference>
<dbReference type="AlphaFoldDB" id="A0AAE3K3M4"/>
<protein>
    <submittedName>
        <fullName evidence="5">ABC transporter substrate-binding protein</fullName>
    </submittedName>
</protein>
<organism evidence="5 6">
    <name type="scientific">Natranaeroarchaeum aerophilus</name>
    <dbReference type="NCBI Taxonomy" id="2917711"/>
    <lineage>
        <taxon>Archaea</taxon>
        <taxon>Methanobacteriati</taxon>
        <taxon>Methanobacteriota</taxon>
        <taxon>Stenosarchaea group</taxon>
        <taxon>Halobacteria</taxon>
        <taxon>Halobacteriales</taxon>
        <taxon>Natronoarchaeaceae</taxon>
        <taxon>Natranaeroarchaeum</taxon>
    </lineage>
</organism>
<feature type="region of interest" description="Disordered" evidence="4">
    <location>
        <begin position="1"/>
        <end position="28"/>
    </location>
</feature>
<dbReference type="PANTHER" id="PTHR30024">
    <property type="entry name" value="ALIPHATIC SULFONATES-BINDING PROTEIN-RELATED"/>
    <property type="match status" value="1"/>
</dbReference>
<evidence type="ECO:0000256" key="4">
    <source>
        <dbReference type="SAM" id="MobiDB-lite"/>
    </source>
</evidence>
<evidence type="ECO:0000313" key="6">
    <source>
        <dbReference type="Proteomes" id="UP001202674"/>
    </source>
</evidence>
<comment type="similarity">
    <text evidence="2">Belongs to the bacterial solute-binding protein SsuA/TauA family.</text>
</comment>
<dbReference type="RefSeq" id="WP_250594678.1">
    <property type="nucleotide sequence ID" value="NZ_JAKRVY010000001.1"/>
</dbReference>
<gene>
    <name evidence="5" type="ORF">AArcSt11_03555</name>
</gene>
<keyword evidence="6" id="KW-1185">Reference proteome</keyword>
<dbReference type="GO" id="GO:0042597">
    <property type="term" value="C:periplasmic space"/>
    <property type="evidence" value="ECO:0007669"/>
    <property type="project" value="UniProtKB-SubCell"/>
</dbReference>
<dbReference type="Gene3D" id="3.40.190.10">
    <property type="entry name" value="Periplasmic binding protein-like II"/>
    <property type="match status" value="2"/>
</dbReference>